<accession>A0A177C0E4</accession>
<organism evidence="1 2">
    <name type="scientific">Paraphaeosphaeria sporulosa</name>
    <dbReference type="NCBI Taxonomy" id="1460663"/>
    <lineage>
        <taxon>Eukaryota</taxon>
        <taxon>Fungi</taxon>
        <taxon>Dikarya</taxon>
        <taxon>Ascomycota</taxon>
        <taxon>Pezizomycotina</taxon>
        <taxon>Dothideomycetes</taxon>
        <taxon>Pleosporomycetidae</taxon>
        <taxon>Pleosporales</taxon>
        <taxon>Massarineae</taxon>
        <taxon>Didymosphaeriaceae</taxon>
        <taxon>Paraphaeosphaeria</taxon>
    </lineage>
</organism>
<dbReference type="AlphaFoldDB" id="A0A177C0E4"/>
<gene>
    <name evidence="1" type="ORF">CC84DRAFT_362047</name>
</gene>
<keyword evidence="2" id="KW-1185">Reference proteome</keyword>
<evidence type="ECO:0000313" key="1">
    <source>
        <dbReference type="EMBL" id="OAG00177.1"/>
    </source>
</evidence>
<dbReference type="InParanoid" id="A0A177C0E4"/>
<name>A0A177C0E4_9PLEO</name>
<protein>
    <submittedName>
        <fullName evidence="1">Uncharacterized protein</fullName>
    </submittedName>
</protein>
<reference evidence="1 2" key="1">
    <citation type="submission" date="2016-05" db="EMBL/GenBank/DDBJ databases">
        <title>Comparative analysis of secretome profiles of manganese(II)-oxidizing ascomycete fungi.</title>
        <authorList>
            <consortium name="DOE Joint Genome Institute"/>
            <person name="Zeiner C.A."/>
            <person name="Purvine S.O."/>
            <person name="Zink E.M."/>
            <person name="Wu S."/>
            <person name="Pasa-Tolic L."/>
            <person name="Chaput D.L."/>
            <person name="Haridas S."/>
            <person name="Grigoriev I.V."/>
            <person name="Santelli C.M."/>
            <person name="Hansel C.M."/>
        </authorList>
    </citation>
    <scope>NUCLEOTIDE SEQUENCE [LARGE SCALE GENOMIC DNA]</scope>
    <source>
        <strain evidence="1 2">AP3s5-JAC2a</strain>
    </source>
</reference>
<dbReference type="RefSeq" id="XP_018030542.1">
    <property type="nucleotide sequence ID" value="XM_018185912.1"/>
</dbReference>
<evidence type="ECO:0000313" key="2">
    <source>
        <dbReference type="Proteomes" id="UP000077069"/>
    </source>
</evidence>
<dbReference type="Proteomes" id="UP000077069">
    <property type="component" value="Unassembled WGS sequence"/>
</dbReference>
<dbReference type="GeneID" id="28769398"/>
<sequence length="67" mass="7522">MFKNAATMLEYKSHLLGLVANMPGQDTLTYSTLIEKYGSQQTLLWVGNSKLIMDFANRPELERGATI</sequence>
<dbReference type="EMBL" id="KV441560">
    <property type="protein sequence ID" value="OAG00177.1"/>
    <property type="molecule type" value="Genomic_DNA"/>
</dbReference>
<proteinExistence type="predicted"/>